<dbReference type="RefSeq" id="WP_382365245.1">
    <property type="nucleotide sequence ID" value="NZ_JBHLWV010000026.1"/>
</dbReference>
<dbReference type="PANTHER" id="PTHR33542:SF5">
    <property type="entry name" value="FERROCHELATASE CHE1"/>
    <property type="match status" value="1"/>
</dbReference>
<sequence length="246" mass="25633">MWTSTAARILLVAHGSRDPRFAATARRVAAATRRALPGTRVDLAYLDLDEPLVQDVLADLSGEVTVIPLLFGDGYHSKVDLPALLARAAQRTPDLRVVQTPVLGRYSPVPALVDRLTEAGLRAGDGVLMYAVGSSDAGSDASIVERGRELSGVLGVPVATVFATRLGPDGAAVRTAVDALAARGAERVAASPLFLSAGLLTERVERRLDQIAPGSLVAGPLADHPALINAITRLAGAAVRRPAHQP</sequence>
<gene>
    <name evidence="3" type="ORF">ACFFJD_14160</name>
</gene>
<reference evidence="3 4" key="1">
    <citation type="submission" date="2024-09" db="EMBL/GenBank/DDBJ databases">
        <authorList>
            <person name="Sun Q."/>
            <person name="Mori K."/>
        </authorList>
    </citation>
    <scope>NUCLEOTIDE SEQUENCE [LARGE SCALE GENOMIC DNA]</scope>
    <source>
        <strain evidence="3 4">CCM 7957</strain>
    </source>
</reference>
<keyword evidence="2" id="KW-0456">Lyase</keyword>
<dbReference type="PANTHER" id="PTHR33542">
    <property type="entry name" value="SIROHYDROCHLORIN FERROCHELATASE, CHLOROPLASTIC"/>
    <property type="match status" value="1"/>
</dbReference>
<dbReference type="InterPro" id="IPR002762">
    <property type="entry name" value="CbiX-like"/>
</dbReference>
<accession>A0ABV6HAT8</accession>
<evidence type="ECO:0000313" key="4">
    <source>
        <dbReference type="Proteomes" id="UP001589783"/>
    </source>
</evidence>
<evidence type="ECO:0000313" key="3">
    <source>
        <dbReference type="EMBL" id="MFC0315994.1"/>
    </source>
</evidence>
<name>A0ABV6HAT8_9ACTN</name>
<dbReference type="InterPro" id="IPR050963">
    <property type="entry name" value="Sirohydro_Cobaltochel/CbiX"/>
</dbReference>
<dbReference type="SUPFAM" id="SSF53800">
    <property type="entry name" value="Chelatase"/>
    <property type="match status" value="2"/>
</dbReference>
<evidence type="ECO:0000256" key="2">
    <source>
        <dbReference type="ARBA" id="ARBA00023239"/>
    </source>
</evidence>
<evidence type="ECO:0000256" key="1">
    <source>
        <dbReference type="ARBA" id="ARBA00022723"/>
    </source>
</evidence>
<comment type="caution">
    <text evidence="3">The sequence shown here is derived from an EMBL/GenBank/DDBJ whole genome shotgun (WGS) entry which is preliminary data.</text>
</comment>
<dbReference type="Proteomes" id="UP001589783">
    <property type="component" value="Unassembled WGS sequence"/>
</dbReference>
<keyword evidence="1" id="KW-0479">Metal-binding</keyword>
<dbReference type="Pfam" id="PF01903">
    <property type="entry name" value="CbiX"/>
    <property type="match status" value="2"/>
</dbReference>
<protein>
    <submittedName>
        <fullName evidence="3">Sirohydrochlorin chelatase</fullName>
    </submittedName>
</protein>
<keyword evidence="4" id="KW-1185">Reference proteome</keyword>
<dbReference type="CDD" id="cd03416">
    <property type="entry name" value="CbiX_SirB_N"/>
    <property type="match status" value="1"/>
</dbReference>
<proteinExistence type="predicted"/>
<dbReference type="Gene3D" id="3.40.50.1400">
    <property type="match status" value="2"/>
</dbReference>
<dbReference type="EMBL" id="JBHLWV010000026">
    <property type="protein sequence ID" value="MFC0315994.1"/>
    <property type="molecule type" value="Genomic_DNA"/>
</dbReference>
<organism evidence="3 4">
    <name type="scientific">Gordonia phosphorivorans</name>
    <dbReference type="NCBI Taxonomy" id="1056982"/>
    <lineage>
        <taxon>Bacteria</taxon>
        <taxon>Bacillati</taxon>
        <taxon>Actinomycetota</taxon>
        <taxon>Actinomycetes</taxon>
        <taxon>Mycobacteriales</taxon>
        <taxon>Gordoniaceae</taxon>
        <taxon>Gordonia</taxon>
    </lineage>
</organism>